<evidence type="ECO:0000313" key="1">
    <source>
        <dbReference type="EMBL" id="EGZ19459.1"/>
    </source>
</evidence>
<dbReference type="EMBL" id="JH159153">
    <property type="protein sequence ID" value="EGZ19459.1"/>
    <property type="molecule type" value="Genomic_DNA"/>
</dbReference>
<keyword evidence="2" id="KW-1185">Reference proteome</keyword>
<dbReference type="AlphaFoldDB" id="G4Z513"/>
<reference evidence="1 2" key="1">
    <citation type="journal article" date="2006" name="Science">
        <title>Phytophthora genome sequences uncover evolutionary origins and mechanisms of pathogenesis.</title>
        <authorList>
            <person name="Tyler B.M."/>
            <person name="Tripathy S."/>
            <person name="Zhang X."/>
            <person name="Dehal P."/>
            <person name="Jiang R.H."/>
            <person name="Aerts A."/>
            <person name="Arredondo F.D."/>
            <person name="Baxter L."/>
            <person name="Bensasson D."/>
            <person name="Beynon J.L."/>
            <person name="Chapman J."/>
            <person name="Damasceno C.M."/>
            <person name="Dorrance A.E."/>
            <person name="Dou D."/>
            <person name="Dickerman A.W."/>
            <person name="Dubchak I.L."/>
            <person name="Garbelotto M."/>
            <person name="Gijzen M."/>
            <person name="Gordon S.G."/>
            <person name="Govers F."/>
            <person name="Grunwald N.J."/>
            <person name="Huang W."/>
            <person name="Ivors K.L."/>
            <person name="Jones R.W."/>
            <person name="Kamoun S."/>
            <person name="Krampis K."/>
            <person name="Lamour K.H."/>
            <person name="Lee M.K."/>
            <person name="McDonald W.H."/>
            <person name="Medina M."/>
            <person name="Meijer H.J."/>
            <person name="Nordberg E.K."/>
            <person name="Maclean D.J."/>
            <person name="Ospina-Giraldo M.D."/>
            <person name="Morris P.F."/>
            <person name="Phuntumart V."/>
            <person name="Putnam N.H."/>
            <person name="Rash S."/>
            <person name="Rose J.K."/>
            <person name="Sakihama Y."/>
            <person name="Salamov A.A."/>
            <person name="Savidor A."/>
            <person name="Scheuring C.F."/>
            <person name="Smith B.M."/>
            <person name="Sobral B.W."/>
            <person name="Terry A."/>
            <person name="Torto-Alalibo T.A."/>
            <person name="Win J."/>
            <person name="Xu Z."/>
            <person name="Zhang H."/>
            <person name="Grigoriev I.V."/>
            <person name="Rokhsar D.S."/>
            <person name="Boore J.L."/>
        </authorList>
    </citation>
    <scope>NUCLEOTIDE SEQUENCE [LARGE SCALE GENOMIC DNA]</scope>
    <source>
        <strain evidence="1 2">P6497</strain>
    </source>
</reference>
<accession>G4Z513</accession>
<evidence type="ECO:0000313" key="2">
    <source>
        <dbReference type="Proteomes" id="UP000002640"/>
    </source>
</evidence>
<organism evidence="1 2">
    <name type="scientific">Phytophthora sojae (strain P6497)</name>
    <name type="common">Soybean stem and root rot agent</name>
    <name type="synonym">Phytophthora megasperma f. sp. glycines</name>
    <dbReference type="NCBI Taxonomy" id="1094619"/>
    <lineage>
        <taxon>Eukaryota</taxon>
        <taxon>Sar</taxon>
        <taxon>Stramenopiles</taxon>
        <taxon>Oomycota</taxon>
        <taxon>Peronosporomycetes</taxon>
        <taxon>Peronosporales</taxon>
        <taxon>Peronosporaceae</taxon>
        <taxon>Phytophthora</taxon>
    </lineage>
</organism>
<dbReference type="GeneID" id="20657366"/>
<proteinExistence type="predicted"/>
<dbReference type="RefSeq" id="XP_009522176.1">
    <property type="nucleotide sequence ID" value="XM_009523881.1"/>
</dbReference>
<sequence length="108" mass="12073">MLSFVPIDLKTCCQKADTNFLSRRATPSAVTFFVVDTKWHRSVNRSMTTQMESTSRFVRGRSVMKSMEIDLHHSSGMLSGSSQPGGFVNRGFVKYVRSAPGWPPKLVS</sequence>
<name>G4Z513_PHYSP</name>
<gene>
    <name evidence="1" type="ORF">PHYSODRAFT_496856</name>
</gene>
<protein>
    <submittedName>
        <fullName evidence="1">Uncharacterized protein</fullName>
    </submittedName>
</protein>
<dbReference type="KEGG" id="psoj:PHYSODRAFT_496856"/>
<dbReference type="Proteomes" id="UP000002640">
    <property type="component" value="Unassembled WGS sequence"/>
</dbReference>
<dbReference type="InParanoid" id="G4Z513"/>